<dbReference type="OrthoDB" id="2683599at2759"/>
<evidence type="ECO:0000313" key="2">
    <source>
        <dbReference type="Proteomes" id="UP000054485"/>
    </source>
</evidence>
<dbReference type="Proteomes" id="UP000054485">
    <property type="component" value="Unassembled WGS sequence"/>
</dbReference>
<protein>
    <submittedName>
        <fullName evidence="1">Uncharacterized protein</fullName>
    </submittedName>
</protein>
<evidence type="ECO:0000313" key="1">
    <source>
        <dbReference type="EMBL" id="KIK31767.1"/>
    </source>
</evidence>
<sequence>MIPDDKFPTIWVLSAANGQAPAKRAAGTDYISLHVMVGSSVLLDSTCSMSFTIVFDWSAEQADWLNRRYSDCTSVQDQDYINTTWSRITADFLDRWPVKDMLWPSIHSSHSPTRLQSRCILEAERMCAVFIKHYLNAKRREDGRFLFADHIGHWSIEQYVWLDERRVWHVVADALEDVETFWMILFSDFFTIWPVRAFLWPTLAADRPLSTVQQRLVTEAEEQCARQSTYTNASETVRDLRQRADRQNVQSVAYRFIMGLKNVSTLMT</sequence>
<name>A0A0D0ABY4_9AGAM</name>
<proteinExistence type="predicted"/>
<gene>
    <name evidence="1" type="ORF">CY34DRAFT_111243</name>
</gene>
<accession>A0A0D0ABY4</accession>
<organism evidence="1 2">
    <name type="scientific">Suillus luteus UH-Slu-Lm8-n1</name>
    <dbReference type="NCBI Taxonomy" id="930992"/>
    <lineage>
        <taxon>Eukaryota</taxon>
        <taxon>Fungi</taxon>
        <taxon>Dikarya</taxon>
        <taxon>Basidiomycota</taxon>
        <taxon>Agaricomycotina</taxon>
        <taxon>Agaricomycetes</taxon>
        <taxon>Agaricomycetidae</taxon>
        <taxon>Boletales</taxon>
        <taxon>Suillineae</taxon>
        <taxon>Suillaceae</taxon>
        <taxon>Suillus</taxon>
    </lineage>
</organism>
<reference evidence="1 2" key="1">
    <citation type="submission" date="2014-04" db="EMBL/GenBank/DDBJ databases">
        <authorList>
            <consortium name="DOE Joint Genome Institute"/>
            <person name="Kuo A."/>
            <person name="Ruytinx J."/>
            <person name="Rineau F."/>
            <person name="Colpaert J."/>
            <person name="Kohler A."/>
            <person name="Nagy L.G."/>
            <person name="Floudas D."/>
            <person name="Copeland A."/>
            <person name="Barry K.W."/>
            <person name="Cichocki N."/>
            <person name="Veneault-Fourrey C."/>
            <person name="LaButti K."/>
            <person name="Lindquist E.A."/>
            <person name="Lipzen A."/>
            <person name="Lundell T."/>
            <person name="Morin E."/>
            <person name="Murat C."/>
            <person name="Sun H."/>
            <person name="Tunlid A."/>
            <person name="Henrissat B."/>
            <person name="Grigoriev I.V."/>
            <person name="Hibbett D.S."/>
            <person name="Martin F."/>
            <person name="Nordberg H.P."/>
            <person name="Cantor M.N."/>
            <person name="Hua S.X."/>
        </authorList>
    </citation>
    <scope>NUCLEOTIDE SEQUENCE [LARGE SCALE GENOMIC DNA]</scope>
    <source>
        <strain evidence="1 2">UH-Slu-Lm8-n1</strain>
    </source>
</reference>
<dbReference type="HOGENOM" id="CLU_1038916_0_0_1"/>
<dbReference type="EMBL" id="KN836669">
    <property type="protein sequence ID" value="KIK31767.1"/>
    <property type="molecule type" value="Genomic_DNA"/>
</dbReference>
<reference evidence="2" key="2">
    <citation type="submission" date="2015-01" db="EMBL/GenBank/DDBJ databases">
        <title>Evolutionary Origins and Diversification of the Mycorrhizal Mutualists.</title>
        <authorList>
            <consortium name="DOE Joint Genome Institute"/>
            <consortium name="Mycorrhizal Genomics Consortium"/>
            <person name="Kohler A."/>
            <person name="Kuo A."/>
            <person name="Nagy L.G."/>
            <person name="Floudas D."/>
            <person name="Copeland A."/>
            <person name="Barry K.W."/>
            <person name="Cichocki N."/>
            <person name="Veneault-Fourrey C."/>
            <person name="LaButti K."/>
            <person name="Lindquist E.A."/>
            <person name="Lipzen A."/>
            <person name="Lundell T."/>
            <person name="Morin E."/>
            <person name="Murat C."/>
            <person name="Riley R."/>
            <person name="Ohm R."/>
            <person name="Sun H."/>
            <person name="Tunlid A."/>
            <person name="Henrissat B."/>
            <person name="Grigoriev I.V."/>
            <person name="Hibbett D.S."/>
            <person name="Martin F."/>
        </authorList>
    </citation>
    <scope>NUCLEOTIDE SEQUENCE [LARGE SCALE GENOMIC DNA]</scope>
    <source>
        <strain evidence="2">UH-Slu-Lm8-n1</strain>
    </source>
</reference>
<keyword evidence="2" id="KW-1185">Reference proteome</keyword>
<dbReference type="InParanoid" id="A0A0D0ABY4"/>
<dbReference type="AlphaFoldDB" id="A0A0D0ABY4"/>